<sequence length="150" mass="16695">MVRYKKGKRAEFSVSGGKIKKGKGGRGDIEDTVYLACLPVGDIEDTVYLACLPVGDIERTFSLTWRVYFLGDIEDTVYLACLLLGDIEDTVCLACLLCTREILRSTSLPGVFTFRSVRTQSTWRVYLQKCGDTSLPGVFTFGEILRTQST</sequence>
<organism evidence="1 2">
    <name type="scientific">Elysia crispata</name>
    <name type="common">lettuce slug</name>
    <dbReference type="NCBI Taxonomy" id="231223"/>
    <lineage>
        <taxon>Eukaryota</taxon>
        <taxon>Metazoa</taxon>
        <taxon>Spiralia</taxon>
        <taxon>Lophotrochozoa</taxon>
        <taxon>Mollusca</taxon>
        <taxon>Gastropoda</taxon>
        <taxon>Heterobranchia</taxon>
        <taxon>Euthyneura</taxon>
        <taxon>Panpulmonata</taxon>
        <taxon>Sacoglossa</taxon>
        <taxon>Placobranchoidea</taxon>
        <taxon>Plakobranchidae</taxon>
        <taxon>Elysia</taxon>
    </lineage>
</organism>
<keyword evidence="2" id="KW-1185">Reference proteome</keyword>
<dbReference type="AlphaFoldDB" id="A0AAE1AFA0"/>
<name>A0AAE1AFA0_9GAST</name>
<comment type="caution">
    <text evidence="1">The sequence shown here is derived from an EMBL/GenBank/DDBJ whole genome shotgun (WGS) entry which is preliminary data.</text>
</comment>
<reference evidence="1" key="1">
    <citation type="journal article" date="2023" name="G3 (Bethesda)">
        <title>A reference genome for the long-term kleptoplast-retaining sea slug Elysia crispata morphotype clarki.</title>
        <authorList>
            <person name="Eastman K.E."/>
            <person name="Pendleton A.L."/>
            <person name="Shaikh M.A."/>
            <person name="Suttiyut T."/>
            <person name="Ogas R."/>
            <person name="Tomko P."/>
            <person name="Gavelis G."/>
            <person name="Widhalm J.R."/>
            <person name="Wisecaver J.H."/>
        </authorList>
    </citation>
    <scope>NUCLEOTIDE SEQUENCE</scope>
    <source>
        <strain evidence="1">ECLA1</strain>
    </source>
</reference>
<gene>
    <name evidence="1" type="ORF">RRG08_050659</name>
</gene>
<accession>A0AAE1AFA0</accession>
<proteinExistence type="predicted"/>
<dbReference type="Proteomes" id="UP001283361">
    <property type="component" value="Unassembled WGS sequence"/>
</dbReference>
<evidence type="ECO:0000313" key="2">
    <source>
        <dbReference type="Proteomes" id="UP001283361"/>
    </source>
</evidence>
<evidence type="ECO:0000313" key="1">
    <source>
        <dbReference type="EMBL" id="KAK3786186.1"/>
    </source>
</evidence>
<dbReference type="EMBL" id="JAWDGP010002001">
    <property type="protein sequence ID" value="KAK3786186.1"/>
    <property type="molecule type" value="Genomic_DNA"/>
</dbReference>
<protein>
    <submittedName>
        <fullName evidence="1">Uncharacterized protein</fullName>
    </submittedName>
</protein>